<reference evidence="2" key="1">
    <citation type="submission" date="2021-01" db="EMBL/GenBank/DDBJ databases">
        <authorList>
            <consortium name="Genoscope - CEA"/>
            <person name="William W."/>
        </authorList>
    </citation>
    <scope>NUCLEOTIDE SEQUENCE</scope>
</reference>
<sequence>MSLNFDINFKAQQQHSKAERGTITFENNKERQFIIQTWKGKVVKKSKLSCPKDSLQTPSINATKQILFGHQKSINLTSQRSTQVSTEKGLFNDKFINQNQERAKILQKLQDIRLQNVLTMQKNKSSNDLYVEYLQEQNKSVDTQKVNISEKLRYCQNEIDQQKQCLIKDEINLQERQKELEVLKEQLKIVKDSILQIKNQNVDRTKEITCKMQINQVKEKQLLTQIVHYIESLQEQYSNHLYEFKDYLLQLRNDVNQIRMDQDNDIYQ</sequence>
<dbReference type="OMA" id="NDKFINQ"/>
<gene>
    <name evidence="2" type="ORF">POCTA_138.1.T0130240</name>
</gene>
<dbReference type="AlphaFoldDB" id="A0A8S1SS29"/>
<dbReference type="OrthoDB" id="305838at2759"/>
<name>A0A8S1SS29_PAROT</name>
<proteinExistence type="predicted"/>
<accession>A0A8S1SS29</accession>
<evidence type="ECO:0000256" key="1">
    <source>
        <dbReference type="SAM" id="Coils"/>
    </source>
</evidence>
<protein>
    <submittedName>
        <fullName evidence="2">Uncharacterized protein</fullName>
    </submittedName>
</protein>
<comment type="caution">
    <text evidence="2">The sequence shown here is derived from an EMBL/GenBank/DDBJ whole genome shotgun (WGS) entry which is preliminary data.</text>
</comment>
<feature type="coiled-coil region" evidence="1">
    <location>
        <begin position="166"/>
        <end position="200"/>
    </location>
</feature>
<dbReference type="EMBL" id="CAJJDP010000012">
    <property type="protein sequence ID" value="CAD8141997.1"/>
    <property type="molecule type" value="Genomic_DNA"/>
</dbReference>
<organism evidence="2 3">
    <name type="scientific">Paramecium octaurelia</name>
    <dbReference type="NCBI Taxonomy" id="43137"/>
    <lineage>
        <taxon>Eukaryota</taxon>
        <taxon>Sar</taxon>
        <taxon>Alveolata</taxon>
        <taxon>Ciliophora</taxon>
        <taxon>Intramacronucleata</taxon>
        <taxon>Oligohymenophorea</taxon>
        <taxon>Peniculida</taxon>
        <taxon>Parameciidae</taxon>
        <taxon>Paramecium</taxon>
    </lineage>
</organism>
<evidence type="ECO:0000313" key="2">
    <source>
        <dbReference type="EMBL" id="CAD8141997.1"/>
    </source>
</evidence>
<keyword evidence="3" id="KW-1185">Reference proteome</keyword>
<keyword evidence="1" id="KW-0175">Coiled coil</keyword>
<evidence type="ECO:0000313" key="3">
    <source>
        <dbReference type="Proteomes" id="UP000683925"/>
    </source>
</evidence>
<dbReference type="Proteomes" id="UP000683925">
    <property type="component" value="Unassembled WGS sequence"/>
</dbReference>